<feature type="region of interest" description="Disordered" evidence="1">
    <location>
        <begin position="1"/>
        <end position="49"/>
    </location>
</feature>
<reference evidence="2 3" key="1">
    <citation type="submission" date="2019-11" db="EMBL/GenBank/DDBJ databases">
        <title>Whole genome sequence of Oryza granulata.</title>
        <authorList>
            <person name="Li W."/>
        </authorList>
    </citation>
    <scope>NUCLEOTIDE SEQUENCE [LARGE SCALE GENOMIC DNA]</scope>
    <source>
        <strain evidence="3">cv. Menghai</strain>
        <tissue evidence="2">Leaf</tissue>
    </source>
</reference>
<organism evidence="2 3">
    <name type="scientific">Oryza meyeriana var. granulata</name>
    <dbReference type="NCBI Taxonomy" id="110450"/>
    <lineage>
        <taxon>Eukaryota</taxon>
        <taxon>Viridiplantae</taxon>
        <taxon>Streptophyta</taxon>
        <taxon>Embryophyta</taxon>
        <taxon>Tracheophyta</taxon>
        <taxon>Spermatophyta</taxon>
        <taxon>Magnoliopsida</taxon>
        <taxon>Liliopsida</taxon>
        <taxon>Poales</taxon>
        <taxon>Poaceae</taxon>
        <taxon>BOP clade</taxon>
        <taxon>Oryzoideae</taxon>
        <taxon>Oryzeae</taxon>
        <taxon>Oryzinae</taxon>
        <taxon>Oryza</taxon>
        <taxon>Oryza meyeriana</taxon>
    </lineage>
</organism>
<comment type="caution">
    <text evidence="2">The sequence shown here is derived from an EMBL/GenBank/DDBJ whole genome shotgun (WGS) entry which is preliminary data.</text>
</comment>
<feature type="region of interest" description="Disordered" evidence="1">
    <location>
        <begin position="70"/>
        <end position="117"/>
    </location>
</feature>
<feature type="compositionally biased region" description="Low complexity" evidence="1">
    <location>
        <begin position="1"/>
        <end position="31"/>
    </location>
</feature>
<dbReference type="EMBL" id="SPHZ02000009">
    <property type="protein sequence ID" value="KAF0900068.1"/>
    <property type="molecule type" value="Genomic_DNA"/>
</dbReference>
<name>A0A6G1CHU1_9ORYZ</name>
<accession>A0A6G1CHU1</accession>
<sequence length="152" mass="15400">MSPLAAAPSRGRLLPPRAALPPSSSPQQPAGKFRQAPPPPWFVPPSGRGFPAQAPVRAAISAASRILHAGGRKGAASPPISTGTVIRPSDPTRPAAAPAHRVGLAPPRPGHPPFSGDAQATVARGEYTATIGDAQAVAPIDDDTANINLQTD</sequence>
<gene>
    <name evidence="2" type="ORF">E2562_026804</name>
</gene>
<keyword evidence="3" id="KW-1185">Reference proteome</keyword>
<evidence type="ECO:0000256" key="1">
    <source>
        <dbReference type="SAM" id="MobiDB-lite"/>
    </source>
</evidence>
<proteinExistence type="predicted"/>
<protein>
    <submittedName>
        <fullName evidence="2">Uncharacterized protein</fullName>
    </submittedName>
</protein>
<dbReference type="Proteomes" id="UP000479710">
    <property type="component" value="Unassembled WGS sequence"/>
</dbReference>
<evidence type="ECO:0000313" key="2">
    <source>
        <dbReference type="EMBL" id="KAF0900068.1"/>
    </source>
</evidence>
<dbReference type="AlphaFoldDB" id="A0A6G1CHU1"/>
<evidence type="ECO:0000313" key="3">
    <source>
        <dbReference type="Proteomes" id="UP000479710"/>
    </source>
</evidence>